<sequence>MSDRESEGVPPEQSGQRPDPVNHRPPEEWRPGDAGDPIEGGPQPPGEPPHRFPRRETPSGEDRPAGGGEGGSPRGPQDAPPPGGADGGPREPLAPPGEGQPPRGRHESPPPTGAHAYGEPPVGRAPGDVPPGGHPTGAPPEPVTGELSEGPNGPGQAGYEHAGYAPGYGESDGPAPGAGGQPPGGPPGDFSSGQGPGYAAAGGYPSGQGPGYAPGRAGGYGQAYGYGPEPGAGQGYPPQGGYGPPETSPTPWGKILGIGCGVLLLLMFVIAGCTTVALFAAAHRQPPAQETESRQEGGEAAGPRVELTASPADFDPGPLYTEGDYTSIDVSVTNTGQEDIEVNPLYFRVVDARGDQHSTSEAVGMDADEIGARTLAPGQSVSGVITVEGDVDPETVVFSPFFGEPVEVPVS</sequence>
<feature type="region of interest" description="Disordered" evidence="2">
    <location>
        <begin position="1"/>
        <end position="203"/>
    </location>
</feature>
<evidence type="ECO:0000256" key="2">
    <source>
        <dbReference type="SAM" id="MobiDB-lite"/>
    </source>
</evidence>
<dbReference type="KEGG" id="nda:Ndas_1522"/>
<keyword evidence="3" id="KW-0812">Transmembrane</keyword>
<dbReference type="GeneID" id="91484128"/>
<dbReference type="Pfam" id="PF11611">
    <property type="entry name" value="DUF4352"/>
    <property type="match status" value="1"/>
</dbReference>
<evidence type="ECO:0000313" key="5">
    <source>
        <dbReference type="EMBL" id="ADH66951.1"/>
    </source>
</evidence>
<feature type="region of interest" description="Disordered" evidence="2">
    <location>
        <begin position="224"/>
        <end position="248"/>
    </location>
</feature>
<dbReference type="InterPro" id="IPR029050">
    <property type="entry name" value="Immunoprotect_excell_Ig-like"/>
</dbReference>
<keyword evidence="6" id="KW-1185">Reference proteome</keyword>
<feature type="compositionally biased region" description="Low complexity" evidence="2">
    <location>
        <begin position="188"/>
        <end position="203"/>
    </location>
</feature>
<feature type="region of interest" description="Disordered" evidence="2">
    <location>
        <begin position="286"/>
        <end position="317"/>
    </location>
</feature>
<dbReference type="AlphaFoldDB" id="D7B3Z0"/>
<feature type="transmembrane region" description="Helical" evidence="3">
    <location>
        <begin position="255"/>
        <end position="281"/>
    </location>
</feature>
<dbReference type="eggNOG" id="ENOG502ZF4C">
    <property type="taxonomic scope" value="Bacteria"/>
</dbReference>
<feature type="compositionally biased region" description="Pro residues" evidence="2">
    <location>
        <begin position="128"/>
        <end position="142"/>
    </location>
</feature>
<keyword evidence="3" id="KW-0472">Membrane</keyword>
<evidence type="ECO:0000256" key="1">
    <source>
        <dbReference type="ARBA" id="ARBA00022729"/>
    </source>
</evidence>
<dbReference type="RefSeq" id="WP_013152558.1">
    <property type="nucleotide sequence ID" value="NC_014210.1"/>
</dbReference>
<organism evidence="5 6">
    <name type="scientific">Nocardiopsis dassonvillei (strain ATCC 23218 / DSM 43111 / CIP 107115 / JCM 7437 / KCTC 9190 / NBRC 14626 / NCTC 10488 / NRRL B-5397 / IMRU 509)</name>
    <name type="common">Actinomadura dassonvillei</name>
    <dbReference type="NCBI Taxonomy" id="446468"/>
    <lineage>
        <taxon>Bacteria</taxon>
        <taxon>Bacillati</taxon>
        <taxon>Actinomycetota</taxon>
        <taxon>Actinomycetes</taxon>
        <taxon>Streptosporangiales</taxon>
        <taxon>Nocardiopsidaceae</taxon>
        <taxon>Nocardiopsis</taxon>
    </lineage>
</organism>
<keyword evidence="3" id="KW-1133">Transmembrane helix</keyword>
<proteinExistence type="predicted"/>
<dbReference type="HOGENOM" id="CLU_668751_0_0_11"/>
<dbReference type="STRING" id="446468.Ndas_1522"/>
<feature type="domain" description="DUF4352" evidence="4">
    <location>
        <begin position="322"/>
        <end position="392"/>
    </location>
</feature>
<feature type="compositionally biased region" description="Gly residues" evidence="2">
    <location>
        <begin position="224"/>
        <end position="243"/>
    </location>
</feature>
<evidence type="ECO:0000256" key="3">
    <source>
        <dbReference type="SAM" id="Phobius"/>
    </source>
</evidence>
<gene>
    <name evidence="5" type="ordered locus">Ndas_1522</name>
</gene>
<protein>
    <recommendedName>
        <fullName evidence="4">DUF4352 domain-containing protein</fullName>
    </recommendedName>
</protein>
<dbReference type="Proteomes" id="UP000002219">
    <property type="component" value="Chromosome 1"/>
</dbReference>
<evidence type="ECO:0000259" key="4">
    <source>
        <dbReference type="Pfam" id="PF11611"/>
    </source>
</evidence>
<feature type="compositionally biased region" description="Basic and acidic residues" evidence="2">
    <location>
        <begin position="20"/>
        <end position="33"/>
    </location>
</feature>
<reference evidence="5 6" key="1">
    <citation type="journal article" date="2010" name="Stand. Genomic Sci.">
        <title>Complete genome sequence of Nocardiopsis dassonvillei type strain (IMRU 509).</title>
        <authorList>
            <person name="Sun H."/>
            <person name="Lapidus A."/>
            <person name="Nolan M."/>
            <person name="Lucas S."/>
            <person name="Del Rio T.G."/>
            <person name="Tice H."/>
            <person name="Cheng J.F."/>
            <person name="Tapia R."/>
            <person name="Han C."/>
            <person name="Goodwin L."/>
            <person name="Pitluck S."/>
            <person name="Pagani I."/>
            <person name="Ivanova N."/>
            <person name="Mavromatis K."/>
            <person name="Mikhailova N."/>
            <person name="Pati A."/>
            <person name="Chen A."/>
            <person name="Palaniappan K."/>
            <person name="Land M."/>
            <person name="Hauser L."/>
            <person name="Chang Y.J."/>
            <person name="Jeffries C.D."/>
            <person name="Djao O.D."/>
            <person name="Rohde M."/>
            <person name="Sikorski J."/>
            <person name="Goker M."/>
            <person name="Woyke T."/>
            <person name="Bristow J."/>
            <person name="Eisen J.A."/>
            <person name="Markowitz V."/>
            <person name="Hugenholtz P."/>
            <person name="Kyrpides N.C."/>
            <person name="Klenk H.P."/>
        </authorList>
    </citation>
    <scope>NUCLEOTIDE SEQUENCE [LARGE SCALE GENOMIC DNA]</scope>
    <source>
        <strain evidence="6">ATCC 23218 / DSM 43111 / CIP 107115 / JCM 7437 / KCTC 9190 / NBRC 14626 / NCTC 10488 / NRRL B-5397 / IMRU 509</strain>
    </source>
</reference>
<keyword evidence="1" id="KW-0732">Signal</keyword>
<dbReference type="Gene3D" id="2.60.40.1240">
    <property type="match status" value="1"/>
</dbReference>
<dbReference type="EMBL" id="CP002040">
    <property type="protein sequence ID" value="ADH66951.1"/>
    <property type="molecule type" value="Genomic_DNA"/>
</dbReference>
<dbReference type="InterPro" id="IPR029051">
    <property type="entry name" value="DUF4352"/>
</dbReference>
<name>D7B3Z0_NOCDD</name>
<accession>D7B3Z0</accession>
<feature type="compositionally biased region" description="Basic and acidic residues" evidence="2">
    <location>
        <begin position="48"/>
        <end position="64"/>
    </location>
</feature>
<evidence type="ECO:0000313" key="6">
    <source>
        <dbReference type="Proteomes" id="UP000002219"/>
    </source>
</evidence>